<name>A0AAV7UEJ8_PLEWA</name>
<evidence type="ECO:0000313" key="2">
    <source>
        <dbReference type="EMBL" id="KAJ1187390.1"/>
    </source>
</evidence>
<dbReference type="EMBL" id="JANPWB010000005">
    <property type="protein sequence ID" value="KAJ1187390.1"/>
    <property type="molecule type" value="Genomic_DNA"/>
</dbReference>
<feature type="compositionally biased region" description="Basic residues" evidence="1">
    <location>
        <begin position="1"/>
        <end position="10"/>
    </location>
</feature>
<dbReference type="Proteomes" id="UP001066276">
    <property type="component" value="Chromosome 3_1"/>
</dbReference>
<gene>
    <name evidence="2" type="ORF">NDU88_004166</name>
</gene>
<evidence type="ECO:0000256" key="1">
    <source>
        <dbReference type="SAM" id="MobiDB-lite"/>
    </source>
</evidence>
<feature type="region of interest" description="Disordered" evidence="1">
    <location>
        <begin position="46"/>
        <end position="72"/>
    </location>
</feature>
<comment type="caution">
    <text evidence="2">The sequence shown here is derived from an EMBL/GenBank/DDBJ whole genome shotgun (WGS) entry which is preliminary data.</text>
</comment>
<evidence type="ECO:0000313" key="3">
    <source>
        <dbReference type="Proteomes" id="UP001066276"/>
    </source>
</evidence>
<protein>
    <submittedName>
        <fullName evidence="2">Uncharacterized protein</fullName>
    </submittedName>
</protein>
<keyword evidence="3" id="KW-1185">Reference proteome</keyword>
<feature type="region of interest" description="Disordered" evidence="1">
    <location>
        <begin position="1"/>
        <end position="22"/>
    </location>
</feature>
<reference evidence="2" key="1">
    <citation type="journal article" date="2022" name="bioRxiv">
        <title>Sequencing and chromosome-scale assembly of the giantPleurodeles waltlgenome.</title>
        <authorList>
            <person name="Brown T."/>
            <person name="Elewa A."/>
            <person name="Iarovenko S."/>
            <person name="Subramanian E."/>
            <person name="Araus A.J."/>
            <person name="Petzold A."/>
            <person name="Susuki M."/>
            <person name="Suzuki K.-i.T."/>
            <person name="Hayashi T."/>
            <person name="Toyoda A."/>
            <person name="Oliveira C."/>
            <person name="Osipova E."/>
            <person name="Leigh N.D."/>
            <person name="Simon A."/>
            <person name="Yun M.H."/>
        </authorList>
    </citation>
    <scope>NUCLEOTIDE SEQUENCE</scope>
    <source>
        <strain evidence="2">20211129_DDA</strain>
        <tissue evidence="2">Liver</tissue>
    </source>
</reference>
<organism evidence="2 3">
    <name type="scientific">Pleurodeles waltl</name>
    <name type="common">Iberian ribbed newt</name>
    <dbReference type="NCBI Taxonomy" id="8319"/>
    <lineage>
        <taxon>Eukaryota</taxon>
        <taxon>Metazoa</taxon>
        <taxon>Chordata</taxon>
        <taxon>Craniata</taxon>
        <taxon>Vertebrata</taxon>
        <taxon>Euteleostomi</taxon>
        <taxon>Amphibia</taxon>
        <taxon>Batrachia</taxon>
        <taxon>Caudata</taxon>
        <taxon>Salamandroidea</taxon>
        <taxon>Salamandridae</taxon>
        <taxon>Pleurodelinae</taxon>
        <taxon>Pleurodeles</taxon>
    </lineage>
</organism>
<dbReference type="AlphaFoldDB" id="A0AAV7UEJ8"/>
<sequence>MGRASRRLHPGRADPLRPQETQLRHRAGPFLPRCAGGFPAVFSEPPPQGSGLSIFRAPPEGPPPRLLPARGPRASPLRLRGCERAWACVMPSAWVRGISRLPLARQRVMKCGPTPRPGRAPACL</sequence>
<accession>A0AAV7UEJ8</accession>
<proteinExistence type="predicted"/>